<protein>
    <recommendedName>
        <fullName evidence="18">Neurotransmitter-gated ion-channel transmembrane domain-containing protein</fullName>
    </recommendedName>
</protein>
<dbReference type="SUPFAM" id="SSF90112">
    <property type="entry name" value="Neurotransmitter-gated ion-channel transmembrane pore"/>
    <property type="match status" value="1"/>
</dbReference>
<keyword evidence="4" id="KW-0812">Transmembrane</keyword>
<feature type="region of interest" description="Disordered" evidence="17">
    <location>
        <begin position="260"/>
        <end position="279"/>
    </location>
</feature>
<keyword evidence="10" id="KW-1015">Disulfide bond</keyword>
<evidence type="ECO:0000256" key="9">
    <source>
        <dbReference type="ARBA" id="ARBA00023136"/>
    </source>
</evidence>
<keyword evidence="13" id="KW-0628">Postsynaptic cell membrane</keyword>
<proteinExistence type="inferred from homology"/>
<keyword evidence="7" id="KW-0770">Synapse</keyword>
<dbReference type="InterPro" id="IPR006029">
    <property type="entry name" value="Neurotrans-gated_channel_TM"/>
</dbReference>
<feature type="compositionally biased region" description="Basic residues" evidence="17">
    <location>
        <begin position="87"/>
        <end position="106"/>
    </location>
</feature>
<keyword evidence="6" id="KW-1133">Transmembrane helix</keyword>
<keyword evidence="8" id="KW-0406">Ion transport</keyword>
<evidence type="ECO:0000256" key="8">
    <source>
        <dbReference type="ARBA" id="ARBA00023065"/>
    </source>
</evidence>
<sequence>MAPWVRTIFINHLPKLLVMRRPIYQPLHHFSAASQRFMLRSCNSLGDHIPPLPPTIAFDPSVLLDHHLLDSSESLNTCRLHGSPTHLHNHRSGGGGRHHHHHHHSALVRGMDLMDDMPLPYHDHNHHNSPMSPINFNLLSAASTAVPNPAATNATANSTTTGAGGLLDPNSNFHKSLAAANTNDSKTGTGNLLLKTAGATGHLSCCNSLFLNDLQQAAAVTTGATTADLLLGDNGVAVPLNNNLPTNVLPSGMIINTTDTGTTVPAGGGKGDKTGPNRNRWLECPELTKAMDGVTYIADHTRKEEESSRVKEDWKYVAMVLDRLFLWIFTIAVVFDFY</sequence>
<evidence type="ECO:0000256" key="14">
    <source>
        <dbReference type="ARBA" id="ARBA00023286"/>
    </source>
</evidence>
<evidence type="ECO:0000256" key="2">
    <source>
        <dbReference type="ARBA" id="ARBA00022448"/>
    </source>
</evidence>
<dbReference type="GO" id="GO:0007271">
    <property type="term" value="P:synaptic transmission, cholinergic"/>
    <property type="evidence" value="ECO:0007669"/>
    <property type="project" value="UniProtKB-ARBA"/>
</dbReference>
<feature type="domain" description="Neurotransmitter-gated ion-channel transmembrane" evidence="18">
    <location>
        <begin position="284"/>
        <end position="335"/>
    </location>
</feature>
<dbReference type="VEuPathDB" id="VectorBase:AMEC021717"/>
<keyword evidence="3" id="KW-1003">Cell membrane</keyword>
<dbReference type="InterPro" id="IPR036719">
    <property type="entry name" value="Neuro-gated_channel_TM_sf"/>
</dbReference>
<evidence type="ECO:0000256" key="12">
    <source>
        <dbReference type="ARBA" id="ARBA00023180"/>
    </source>
</evidence>
<evidence type="ECO:0000313" key="19">
    <source>
        <dbReference type="EnsemblMetazoa" id="AMEC021717-PA"/>
    </source>
</evidence>
<evidence type="ECO:0000256" key="4">
    <source>
        <dbReference type="ARBA" id="ARBA00022692"/>
    </source>
</evidence>
<evidence type="ECO:0000256" key="13">
    <source>
        <dbReference type="ARBA" id="ARBA00023257"/>
    </source>
</evidence>
<keyword evidence="11" id="KW-0675">Receptor</keyword>
<evidence type="ECO:0000256" key="5">
    <source>
        <dbReference type="ARBA" id="ARBA00022729"/>
    </source>
</evidence>
<dbReference type="GO" id="GO:0045211">
    <property type="term" value="C:postsynaptic membrane"/>
    <property type="evidence" value="ECO:0007669"/>
    <property type="project" value="UniProtKB-SubCell"/>
</dbReference>
<dbReference type="InterPro" id="IPR038050">
    <property type="entry name" value="Neuro_actylchol_rec"/>
</dbReference>
<keyword evidence="15" id="KW-0407">Ion channel</keyword>
<evidence type="ECO:0000256" key="1">
    <source>
        <dbReference type="ARBA" id="ARBA00009237"/>
    </source>
</evidence>
<evidence type="ECO:0000256" key="15">
    <source>
        <dbReference type="ARBA" id="ARBA00023303"/>
    </source>
</evidence>
<dbReference type="Gene3D" id="1.20.58.390">
    <property type="entry name" value="Neurotransmitter-gated ion-channel transmembrane domain"/>
    <property type="match status" value="1"/>
</dbReference>
<dbReference type="FunFam" id="1.20.58.390:FF:000022">
    <property type="entry name" value="Nicotinic acetylcholine receptor subunit alpha4"/>
    <property type="match status" value="1"/>
</dbReference>
<comment type="similarity">
    <text evidence="1">Belongs to the ligand-gated ion channel (TC 1.A.9) family. Acetylcholine receptor (TC 1.A.9.1) subfamily.</text>
</comment>
<keyword evidence="14" id="KW-1071">Ligand-gated ion channel</keyword>
<keyword evidence="5" id="KW-0732">Signal</keyword>
<evidence type="ECO:0000256" key="7">
    <source>
        <dbReference type="ARBA" id="ARBA00023018"/>
    </source>
</evidence>
<comment type="subcellular location">
    <subcellularLocation>
        <location evidence="16">Postsynaptic cell membrane</location>
        <topology evidence="16">Multi-pass membrane protein</topology>
    </subcellularLocation>
</comment>
<feature type="region of interest" description="Disordered" evidence="17">
    <location>
        <begin position="150"/>
        <end position="169"/>
    </location>
</feature>
<keyword evidence="9" id="KW-0472">Membrane</keyword>
<dbReference type="Proteomes" id="UP000075902">
    <property type="component" value="Unassembled WGS sequence"/>
</dbReference>
<accession>A0A182UJV5</accession>
<dbReference type="AlphaFoldDB" id="A0A182UJV5"/>
<evidence type="ECO:0000313" key="20">
    <source>
        <dbReference type="Proteomes" id="UP000075902"/>
    </source>
</evidence>
<keyword evidence="20" id="KW-1185">Reference proteome</keyword>
<evidence type="ECO:0000256" key="6">
    <source>
        <dbReference type="ARBA" id="ARBA00022989"/>
    </source>
</evidence>
<evidence type="ECO:0000256" key="3">
    <source>
        <dbReference type="ARBA" id="ARBA00022475"/>
    </source>
</evidence>
<feature type="region of interest" description="Disordered" evidence="17">
    <location>
        <begin position="84"/>
        <end position="106"/>
    </location>
</feature>
<reference evidence="19" key="2">
    <citation type="submission" date="2020-05" db="UniProtKB">
        <authorList>
            <consortium name="EnsemblMetazoa"/>
        </authorList>
    </citation>
    <scope>IDENTIFICATION</scope>
    <source>
        <strain evidence="19">CM1001059</strain>
    </source>
</reference>
<dbReference type="GO" id="GO:0098655">
    <property type="term" value="P:monoatomic cation transmembrane transport"/>
    <property type="evidence" value="ECO:0007669"/>
    <property type="project" value="UniProtKB-ARBA"/>
</dbReference>
<name>A0A182UJV5_9DIPT</name>
<keyword evidence="12" id="KW-0325">Glycoprotein</keyword>
<evidence type="ECO:0000256" key="11">
    <source>
        <dbReference type="ARBA" id="ARBA00023170"/>
    </source>
</evidence>
<evidence type="ECO:0000256" key="16">
    <source>
        <dbReference type="ARBA" id="ARBA00034104"/>
    </source>
</evidence>
<feature type="compositionally biased region" description="Basic and acidic residues" evidence="17">
    <location>
        <begin position="270"/>
        <end position="279"/>
    </location>
</feature>
<keyword evidence="2" id="KW-0813">Transport</keyword>
<evidence type="ECO:0000256" key="17">
    <source>
        <dbReference type="SAM" id="MobiDB-lite"/>
    </source>
</evidence>
<organism evidence="19 20">
    <name type="scientific">Anopheles melas</name>
    <dbReference type="NCBI Taxonomy" id="34690"/>
    <lineage>
        <taxon>Eukaryota</taxon>
        <taxon>Metazoa</taxon>
        <taxon>Ecdysozoa</taxon>
        <taxon>Arthropoda</taxon>
        <taxon>Hexapoda</taxon>
        <taxon>Insecta</taxon>
        <taxon>Pterygota</taxon>
        <taxon>Neoptera</taxon>
        <taxon>Endopterygota</taxon>
        <taxon>Diptera</taxon>
        <taxon>Nematocera</taxon>
        <taxon>Culicoidea</taxon>
        <taxon>Culicidae</taxon>
        <taxon>Anophelinae</taxon>
        <taxon>Anopheles</taxon>
    </lineage>
</organism>
<dbReference type="Pfam" id="PF02932">
    <property type="entry name" value="Neur_chan_memb"/>
    <property type="match status" value="1"/>
</dbReference>
<evidence type="ECO:0000256" key="10">
    <source>
        <dbReference type="ARBA" id="ARBA00023157"/>
    </source>
</evidence>
<dbReference type="EnsemblMetazoa" id="AMEC021717-RA">
    <property type="protein sequence ID" value="AMEC021717-PA"/>
    <property type="gene ID" value="AMEC021717"/>
</dbReference>
<evidence type="ECO:0000259" key="18">
    <source>
        <dbReference type="Pfam" id="PF02932"/>
    </source>
</evidence>
<feature type="compositionally biased region" description="Low complexity" evidence="17">
    <location>
        <begin position="150"/>
        <end position="161"/>
    </location>
</feature>
<dbReference type="STRING" id="34690.A0A182UJV5"/>
<reference evidence="20" key="1">
    <citation type="submission" date="2014-01" db="EMBL/GenBank/DDBJ databases">
        <title>The Genome Sequence of Anopheles melas CM1001059_A (V2).</title>
        <authorList>
            <consortium name="The Broad Institute Genomics Platform"/>
            <person name="Neafsey D.E."/>
            <person name="Besansky N."/>
            <person name="Howell P."/>
            <person name="Walton C."/>
            <person name="Young S.K."/>
            <person name="Zeng Q."/>
            <person name="Gargeya S."/>
            <person name="Fitzgerald M."/>
            <person name="Haas B."/>
            <person name="Abouelleil A."/>
            <person name="Allen A.W."/>
            <person name="Alvarado L."/>
            <person name="Arachchi H.M."/>
            <person name="Berlin A.M."/>
            <person name="Chapman S.B."/>
            <person name="Gainer-Dewar J."/>
            <person name="Goldberg J."/>
            <person name="Griggs A."/>
            <person name="Gujja S."/>
            <person name="Hansen M."/>
            <person name="Howarth C."/>
            <person name="Imamovic A."/>
            <person name="Ireland A."/>
            <person name="Larimer J."/>
            <person name="McCowan C."/>
            <person name="Murphy C."/>
            <person name="Pearson M."/>
            <person name="Poon T.W."/>
            <person name="Priest M."/>
            <person name="Roberts A."/>
            <person name="Saif S."/>
            <person name="Shea T."/>
            <person name="Sisk P."/>
            <person name="Sykes S."/>
            <person name="Wortman J."/>
            <person name="Nusbaum C."/>
            <person name="Birren B."/>
        </authorList>
    </citation>
    <scope>NUCLEOTIDE SEQUENCE [LARGE SCALE GENOMIC DNA]</scope>
    <source>
        <strain evidence="20">CM1001059</strain>
    </source>
</reference>